<dbReference type="RefSeq" id="WP_072836589.1">
    <property type="nucleotide sequence ID" value="NZ_FQUU01000017.1"/>
</dbReference>
<organism evidence="1 2">
    <name type="scientific">Flavisolibacter ginsengisoli DSM 18119</name>
    <dbReference type="NCBI Taxonomy" id="1121884"/>
    <lineage>
        <taxon>Bacteria</taxon>
        <taxon>Pseudomonadati</taxon>
        <taxon>Bacteroidota</taxon>
        <taxon>Chitinophagia</taxon>
        <taxon>Chitinophagales</taxon>
        <taxon>Chitinophagaceae</taxon>
        <taxon>Flavisolibacter</taxon>
    </lineage>
</organism>
<dbReference type="OrthoDB" id="676308at2"/>
<proteinExistence type="predicted"/>
<dbReference type="AlphaFoldDB" id="A0A1M5E8M2"/>
<dbReference type="InterPro" id="IPR058060">
    <property type="entry name" value="HYC_CC_PP"/>
</dbReference>
<gene>
    <name evidence="1" type="ORF">SAMN02745131_03461</name>
</gene>
<dbReference type="Pfam" id="PF26622">
    <property type="entry name" value="DUF8199"/>
    <property type="match status" value="1"/>
</dbReference>
<accession>A0A1M5E8M2</accession>
<dbReference type="EMBL" id="FQUU01000017">
    <property type="protein sequence ID" value="SHF75411.1"/>
    <property type="molecule type" value="Genomic_DNA"/>
</dbReference>
<protein>
    <submittedName>
        <fullName evidence="1">Uncharacterized protein</fullName>
    </submittedName>
</protein>
<dbReference type="STRING" id="1121884.SAMN02745131_03461"/>
<sequence length="127" mass="14274">MKKVLVIVLLLVYGLSSTGMTLQLHYCCGKLKSVELAPVQDPGCGNKHKMGSKPCCETKNINSKSKSDQDNYRLVYKILNPATFTLWHHIEPGLSLNAPELQFTPQVFKSPPLQSQSLFLLNRVFRI</sequence>
<name>A0A1M5E8M2_9BACT</name>
<reference evidence="1 2" key="1">
    <citation type="submission" date="2016-11" db="EMBL/GenBank/DDBJ databases">
        <authorList>
            <person name="Jaros S."/>
            <person name="Januszkiewicz K."/>
            <person name="Wedrychowicz H."/>
        </authorList>
    </citation>
    <scope>NUCLEOTIDE SEQUENCE [LARGE SCALE GENOMIC DNA]</scope>
    <source>
        <strain evidence="1 2">DSM 18119</strain>
    </source>
</reference>
<dbReference type="Proteomes" id="UP000184048">
    <property type="component" value="Unassembled WGS sequence"/>
</dbReference>
<evidence type="ECO:0000313" key="1">
    <source>
        <dbReference type="EMBL" id="SHF75411.1"/>
    </source>
</evidence>
<evidence type="ECO:0000313" key="2">
    <source>
        <dbReference type="Proteomes" id="UP000184048"/>
    </source>
</evidence>
<keyword evidence="2" id="KW-1185">Reference proteome</keyword>
<dbReference type="InterPro" id="IPR058512">
    <property type="entry name" value="DUF8199"/>
</dbReference>
<dbReference type="NCBIfam" id="NF047658">
    <property type="entry name" value="HYC_CC_PP"/>
    <property type="match status" value="1"/>
</dbReference>